<gene>
    <name evidence="2" type="ORF">GMARGA_LOCUS31759</name>
</gene>
<sequence length="237" mass="27131">PNNQIQNFKNPWLNQNLDTLQIEELFDLTSEMQTLLDRQLHDYLLTIITELCKKKSENINVIDDLVINQSAKTSNQKQCRECGKNEIENSKRKCPQCYAKLPILAETQQESEQTIPDKKEPQDNVDTTNILVPDPLPINPNSIDNIRKVFDHIQKISGINNAVKKVVATMEYADSESLASFLNPNENDCSFESLDRTNKLSAQMKLFTQLQSAESSLKKEEILFTIETLIEFLNEAK</sequence>
<accession>A0ABN7WLB9</accession>
<name>A0ABN7WLB9_GIGMA</name>
<keyword evidence="3" id="KW-1185">Reference proteome</keyword>
<feature type="non-terminal residue" evidence="2">
    <location>
        <position position="237"/>
    </location>
</feature>
<evidence type="ECO:0000313" key="2">
    <source>
        <dbReference type="EMBL" id="CAG8833852.1"/>
    </source>
</evidence>
<evidence type="ECO:0000256" key="1">
    <source>
        <dbReference type="SAM" id="MobiDB-lite"/>
    </source>
</evidence>
<protein>
    <submittedName>
        <fullName evidence="2">22170_t:CDS:1</fullName>
    </submittedName>
</protein>
<proteinExistence type="predicted"/>
<feature type="region of interest" description="Disordered" evidence="1">
    <location>
        <begin position="108"/>
        <end position="130"/>
    </location>
</feature>
<comment type="caution">
    <text evidence="2">The sequence shown here is derived from an EMBL/GenBank/DDBJ whole genome shotgun (WGS) entry which is preliminary data.</text>
</comment>
<feature type="non-terminal residue" evidence="2">
    <location>
        <position position="1"/>
    </location>
</feature>
<dbReference type="Proteomes" id="UP000789901">
    <property type="component" value="Unassembled WGS sequence"/>
</dbReference>
<reference evidence="2 3" key="1">
    <citation type="submission" date="2021-06" db="EMBL/GenBank/DDBJ databases">
        <authorList>
            <person name="Kallberg Y."/>
            <person name="Tangrot J."/>
            <person name="Rosling A."/>
        </authorList>
    </citation>
    <scope>NUCLEOTIDE SEQUENCE [LARGE SCALE GENOMIC DNA]</scope>
    <source>
        <strain evidence="2 3">120-4 pot B 10/14</strain>
    </source>
</reference>
<evidence type="ECO:0000313" key="3">
    <source>
        <dbReference type="Proteomes" id="UP000789901"/>
    </source>
</evidence>
<dbReference type="EMBL" id="CAJVQB010048147">
    <property type="protein sequence ID" value="CAG8833852.1"/>
    <property type="molecule type" value="Genomic_DNA"/>
</dbReference>
<organism evidence="2 3">
    <name type="scientific">Gigaspora margarita</name>
    <dbReference type="NCBI Taxonomy" id="4874"/>
    <lineage>
        <taxon>Eukaryota</taxon>
        <taxon>Fungi</taxon>
        <taxon>Fungi incertae sedis</taxon>
        <taxon>Mucoromycota</taxon>
        <taxon>Glomeromycotina</taxon>
        <taxon>Glomeromycetes</taxon>
        <taxon>Diversisporales</taxon>
        <taxon>Gigasporaceae</taxon>
        <taxon>Gigaspora</taxon>
    </lineage>
</organism>